<keyword evidence="2" id="KW-0067">ATP-binding</keyword>
<keyword evidence="1" id="KW-0547">Nucleotide-binding</keyword>
<evidence type="ECO:0000256" key="1">
    <source>
        <dbReference type="ARBA" id="ARBA00022741"/>
    </source>
</evidence>
<dbReference type="EMBL" id="VOFY01000013">
    <property type="protein sequence ID" value="KAA8586670.1"/>
    <property type="molecule type" value="Genomic_DNA"/>
</dbReference>
<protein>
    <recommendedName>
        <fullName evidence="4">Myosin N-terminal SH3-like domain-containing protein</fullName>
    </recommendedName>
</protein>
<feature type="compositionally biased region" description="Basic and acidic residues" evidence="3">
    <location>
        <begin position="120"/>
        <end position="130"/>
    </location>
</feature>
<dbReference type="GO" id="GO:0016459">
    <property type="term" value="C:myosin complex"/>
    <property type="evidence" value="ECO:0007669"/>
    <property type="project" value="InterPro"/>
</dbReference>
<evidence type="ECO:0000313" key="5">
    <source>
        <dbReference type="EMBL" id="KAA8586670.1"/>
    </source>
</evidence>
<dbReference type="AlphaFoldDB" id="A0A5J5D1F3"/>
<dbReference type="Pfam" id="PF02736">
    <property type="entry name" value="Myosin_N"/>
    <property type="match status" value="1"/>
</dbReference>
<comment type="caution">
    <text evidence="5">The sequence shown here is derived from an EMBL/GenBank/DDBJ whole genome shotgun (WGS) entry which is preliminary data.</text>
</comment>
<evidence type="ECO:0000313" key="6">
    <source>
        <dbReference type="Proteomes" id="UP000327493"/>
    </source>
</evidence>
<dbReference type="InterPro" id="IPR004009">
    <property type="entry name" value="SH3_Myosin"/>
</dbReference>
<dbReference type="Gene3D" id="2.30.30.360">
    <property type="entry name" value="Myosin S1 fragment, N-terminal"/>
    <property type="match status" value="1"/>
</dbReference>
<dbReference type="Proteomes" id="UP000327493">
    <property type="component" value="Chromosome 13"/>
</dbReference>
<name>A0A5J5D1F3_9PERO</name>
<keyword evidence="6" id="KW-1185">Reference proteome</keyword>
<accession>A0A5J5D1F3</accession>
<organism evidence="5 6">
    <name type="scientific">Etheostoma spectabile</name>
    <name type="common">orangethroat darter</name>
    <dbReference type="NCBI Taxonomy" id="54343"/>
    <lineage>
        <taxon>Eukaryota</taxon>
        <taxon>Metazoa</taxon>
        <taxon>Chordata</taxon>
        <taxon>Craniata</taxon>
        <taxon>Vertebrata</taxon>
        <taxon>Euteleostomi</taxon>
        <taxon>Actinopterygii</taxon>
        <taxon>Neopterygii</taxon>
        <taxon>Teleostei</taxon>
        <taxon>Neoteleostei</taxon>
        <taxon>Acanthomorphata</taxon>
        <taxon>Eupercaria</taxon>
        <taxon>Perciformes</taxon>
        <taxon>Percoidei</taxon>
        <taxon>Percidae</taxon>
        <taxon>Etheostomatinae</taxon>
        <taxon>Etheostoma</taxon>
    </lineage>
</organism>
<dbReference type="GO" id="GO:0005524">
    <property type="term" value="F:ATP binding"/>
    <property type="evidence" value="ECO:0007669"/>
    <property type="project" value="UniProtKB-KW"/>
</dbReference>
<evidence type="ECO:0000256" key="3">
    <source>
        <dbReference type="SAM" id="MobiDB-lite"/>
    </source>
</evidence>
<evidence type="ECO:0000259" key="4">
    <source>
        <dbReference type="Pfam" id="PF02736"/>
    </source>
</evidence>
<dbReference type="GO" id="GO:0051015">
    <property type="term" value="F:actin filament binding"/>
    <property type="evidence" value="ECO:0007669"/>
    <property type="project" value="InterPro"/>
</dbReference>
<feature type="region of interest" description="Disordered" evidence="3">
    <location>
        <begin position="48"/>
        <end position="89"/>
    </location>
</feature>
<evidence type="ECO:0000256" key="2">
    <source>
        <dbReference type="ARBA" id="ARBA00022840"/>
    </source>
</evidence>
<dbReference type="InterPro" id="IPR008989">
    <property type="entry name" value="Myosin_S1_N"/>
</dbReference>
<reference evidence="5 6" key="1">
    <citation type="submission" date="2019-08" db="EMBL/GenBank/DDBJ databases">
        <title>A chromosome-level genome assembly, high-density linkage maps, and genome scans reveal the genomic architecture of hybrid incompatibilities underlying speciation via character displacement in darters (Percidae: Etheostominae).</title>
        <authorList>
            <person name="Moran R.L."/>
            <person name="Catchen J.M."/>
            <person name="Fuller R.C."/>
        </authorList>
    </citation>
    <scope>NUCLEOTIDE SEQUENCE [LARGE SCALE GENOMIC DNA]</scope>
    <source>
        <strain evidence="5">EspeVRDwgs_2016</strain>
        <tissue evidence="5">Muscle</tissue>
    </source>
</reference>
<feature type="region of interest" description="Disordered" evidence="3">
    <location>
        <begin position="185"/>
        <end position="207"/>
    </location>
</feature>
<proteinExistence type="predicted"/>
<feature type="region of interest" description="Disordered" evidence="3">
    <location>
        <begin position="104"/>
        <end position="133"/>
    </location>
</feature>
<dbReference type="GO" id="GO:0003774">
    <property type="term" value="F:cytoskeletal motor activity"/>
    <property type="evidence" value="ECO:0007669"/>
    <property type="project" value="InterPro"/>
</dbReference>
<dbReference type="Gene3D" id="6.10.250.2420">
    <property type="match status" value="1"/>
</dbReference>
<gene>
    <name evidence="5" type="ORF">FQN60_000506</name>
</gene>
<sequence>MGDAAMAEFGAAAPFLRKSDKERLEAQTRPFDIKKECFVPDPEVEYVKGTVTSRDAEGGKGGKGGGSKKKGSSFQTVSALHREEHSNNNLSKCRKLQHELDEAEERADISESQVNKLRAKSRDMGSKRTESSGFSRLHLPVQVHSRSWWNAAHRNTDKQQVLFSVVGRAKDLTVERLKVRVGSRKLAGRPQRNTERRSVGSVLRWAR</sequence>
<feature type="domain" description="Myosin N-terminal SH3-like" evidence="4">
    <location>
        <begin position="32"/>
        <end position="56"/>
    </location>
</feature>
<dbReference type="SUPFAM" id="SSF50084">
    <property type="entry name" value="Myosin S1 fragment, N-terminal domain"/>
    <property type="match status" value="1"/>
</dbReference>